<dbReference type="Pfam" id="PF03455">
    <property type="entry name" value="dDENN"/>
    <property type="match status" value="1"/>
</dbReference>
<dbReference type="SMART" id="SM00800">
    <property type="entry name" value="uDENN"/>
    <property type="match status" value="1"/>
</dbReference>
<dbReference type="GO" id="GO:0006897">
    <property type="term" value="P:endocytosis"/>
    <property type="evidence" value="ECO:0007669"/>
    <property type="project" value="TreeGrafter"/>
</dbReference>
<feature type="compositionally biased region" description="Polar residues" evidence="3">
    <location>
        <begin position="453"/>
        <end position="472"/>
    </location>
</feature>
<proteinExistence type="predicted"/>
<dbReference type="InterPro" id="IPR037516">
    <property type="entry name" value="Tripartite_DENN"/>
</dbReference>
<gene>
    <name evidence="5" type="ORF">LNINA_LOCUS13119</name>
</gene>
<evidence type="ECO:0000256" key="2">
    <source>
        <dbReference type="ARBA" id="ARBA00023329"/>
    </source>
</evidence>
<evidence type="ECO:0000256" key="1">
    <source>
        <dbReference type="ARBA" id="ARBA00004132"/>
    </source>
</evidence>
<protein>
    <recommendedName>
        <fullName evidence="4">UDENN domain-containing protein</fullName>
    </recommendedName>
</protein>
<evidence type="ECO:0000256" key="3">
    <source>
        <dbReference type="SAM" id="MobiDB-lite"/>
    </source>
</evidence>
<dbReference type="Pfam" id="PF03456">
    <property type="entry name" value="uDENN"/>
    <property type="match status" value="1"/>
</dbReference>
<dbReference type="PANTHER" id="PTHR13196">
    <property type="entry name" value="DENN DOMAIN-CONTAINING"/>
    <property type="match status" value="1"/>
</dbReference>
<comment type="caution">
    <text evidence="5">The sequence shown here is derived from an EMBL/GenBank/DDBJ whole genome shotgun (WGS) entry which is preliminary data.</text>
</comment>
<dbReference type="Gene3D" id="3.30.450.200">
    <property type="match status" value="1"/>
</dbReference>
<dbReference type="InterPro" id="IPR005112">
    <property type="entry name" value="dDENN_dom"/>
</dbReference>
<accession>A0AAV1JZ97</accession>
<comment type="subcellular location">
    <subcellularLocation>
        <location evidence="1">Cytoplasmic vesicle</location>
        <location evidence="1">Clathrin-coated vesicle</location>
    </subcellularLocation>
</comment>
<keyword evidence="2" id="KW-0968">Cytoplasmic vesicle</keyword>
<dbReference type="GO" id="GO:0005829">
    <property type="term" value="C:cytosol"/>
    <property type="evidence" value="ECO:0007669"/>
    <property type="project" value="TreeGrafter"/>
</dbReference>
<keyword evidence="6" id="KW-1185">Reference proteome</keyword>
<dbReference type="Proteomes" id="UP001497472">
    <property type="component" value="Unassembled WGS sequence"/>
</dbReference>
<dbReference type="Pfam" id="PF02141">
    <property type="entry name" value="DENN"/>
    <property type="match status" value="1"/>
</dbReference>
<evidence type="ECO:0000259" key="4">
    <source>
        <dbReference type="PROSITE" id="PS50211"/>
    </source>
</evidence>
<dbReference type="FunFam" id="3.30.450.200:FF:000003">
    <property type="entry name" value="DENN domain containing 1A"/>
    <property type="match status" value="1"/>
</dbReference>
<dbReference type="PANTHER" id="PTHR13196:SF14">
    <property type="entry name" value="UDENN DOMAIN-CONTAINING PROTEIN"/>
    <property type="match status" value="1"/>
</dbReference>
<feature type="compositionally biased region" description="Low complexity" evidence="3">
    <location>
        <begin position="506"/>
        <end position="520"/>
    </location>
</feature>
<dbReference type="GO" id="GO:0032456">
    <property type="term" value="P:endocytic recycling"/>
    <property type="evidence" value="ECO:0007669"/>
    <property type="project" value="TreeGrafter"/>
</dbReference>
<dbReference type="InterPro" id="IPR040032">
    <property type="entry name" value="DENND1A/B/C"/>
</dbReference>
<sequence>MASRIRDSAGGSLYEVFCVVSPGNQQTEGHIVKKYPEAYDNEEKLKNIPNFAFPCPLENSYVQHYSFVLTSADRKFTFGFCRYDPKSNTTLLLLSHLPWHDIFYKLLNSIASLISKGDHRELRIFLEASRLKPPSPGQTLNISYNGGRNTFTCQRPTSNLATIPDNVNLTEYFSALDSKCMIGLWAAMLHERRIALVASKPSRLSACVQAANALLFPMSWQHIFIPILPKHLVDYLLAPMPFLIGVPRSVLEAVRMSDLGEVVILDIDSNELKTPFKDQESLPRDLVANLKETLDTDNALGDVVARSFLRTLVGMFGGYREAMSIENGQRIKFNADLFVNTRKAMKPFLGKMLESQIFQQFIDERLDLLNSGRGIHDEFEVECNIYSAGEGSAQNFKTQYRNWIKNMKKEGGAFFKNVKDKANPAVRTAVKTMRQGGKNVRSAVRGLNKAKNEMTSSHLGTGESSSTLSASPRSCRPTPPNHIRTRPFSGDPIDVADEVNCHPQGSISNSNSSHSLSNDNVPLSQLLPPRIRARPPTPERYPIARTMRLVDTSDAPMPPPRSGPSRPAGGIVRTITRSEQTQPSAFRTSTIRLGDNDEAVVNLSLPRPVQNHRAEPQSNAPRLRTVMESCFSGVDLIKLDVSPSAVSLEDFDPLKHRGKNEKIDEHLHSSTDSALLHEYGLDFSQFSFNNFSSTSSADQEASSGVPKGWTTFN</sequence>
<dbReference type="GO" id="GO:1901981">
    <property type="term" value="F:phosphatidylinositol phosphate binding"/>
    <property type="evidence" value="ECO:0007669"/>
    <property type="project" value="TreeGrafter"/>
</dbReference>
<dbReference type="Gene3D" id="6.10.140.1000">
    <property type="match status" value="1"/>
</dbReference>
<dbReference type="EMBL" id="CAVLEF010000265">
    <property type="protein sequence ID" value="CAK1554187.1"/>
    <property type="molecule type" value="Genomic_DNA"/>
</dbReference>
<feature type="region of interest" description="Disordered" evidence="3">
    <location>
        <begin position="447"/>
        <end position="523"/>
    </location>
</feature>
<dbReference type="Gene3D" id="3.40.50.11500">
    <property type="match status" value="1"/>
</dbReference>
<dbReference type="PROSITE" id="PS50211">
    <property type="entry name" value="DENN"/>
    <property type="match status" value="1"/>
</dbReference>
<dbReference type="SMART" id="SM00801">
    <property type="entry name" value="dDENN"/>
    <property type="match status" value="1"/>
</dbReference>
<dbReference type="SMART" id="SM00799">
    <property type="entry name" value="DENN"/>
    <property type="match status" value="1"/>
</dbReference>
<dbReference type="InterPro" id="IPR043153">
    <property type="entry name" value="DENN_C"/>
</dbReference>
<dbReference type="InterPro" id="IPR005113">
    <property type="entry name" value="uDENN_dom"/>
</dbReference>
<reference evidence="5 6" key="1">
    <citation type="submission" date="2023-11" db="EMBL/GenBank/DDBJ databases">
        <authorList>
            <person name="Okamura Y."/>
        </authorList>
    </citation>
    <scope>NUCLEOTIDE SEQUENCE [LARGE SCALE GENOMIC DNA]</scope>
</reference>
<dbReference type="GO" id="GO:0005085">
    <property type="term" value="F:guanyl-nucleotide exchange factor activity"/>
    <property type="evidence" value="ECO:0007669"/>
    <property type="project" value="InterPro"/>
</dbReference>
<dbReference type="GO" id="GO:0030136">
    <property type="term" value="C:clathrin-coated vesicle"/>
    <property type="evidence" value="ECO:0007669"/>
    <property type="project" value="UniProtKB-SubCell"/>
</dbReference>
<dbReference type="FunFam" id="3.40.50.11500:FF:000004">
    <property type="entry name" value="DENN domain-containing protein 2C isoform X1"/>
    <property type="match status" value="1"/>
</dbReference>
<evidence type="ECO:0000313" key="5">
    <source>
        <dbReference type="EMBL" id="CAK1554187.1"/>
    </source>
</evidence>
<evidence type="ECO:0000313" key="6">
    <source>
        <dbReference type="Proteomes" id="UP001497472"/>
    </source>
</evidence>
<dbReference type="AlphaFoldDB" id="A0AAV1JZ97"/>
<name>A0AAV1JZ97_9NEOP</name>
<organism evidence="5 6">
    <name type="scientific">Leptosia nina</name>
    <dbReference type="NCBI Taxonomy" id="320188"/>
    <lineage>
        <taxon>Eukaryota</taxon>
        <taxon>Metazoa</taxon>
        <taxon>Ecdysozoa</taxon>
        <taxon>Arthropoda</taxon>
        <taxon>Hexapoda</taxon>
        <taxon>Insecta</taxon>
        <taxon>Pterygota</taxon>
        <taxon>Neoptera</taxon>
        <taxon>Endopterygota</taxon>
        <taxon>Lepidoptera</taxon>
        <taxon>Glossata</taxon>
        <taxon>Ditrysia</taxon>
        <taxon>Papilionoidea</taxon>
        <taxon>Pieridae</taxon>
        <taxon>Pierinae</taxon>
        <taxon>Leptosia</taxon>
    </lineage>
</organism>
<dbReference type="InterPro" id="IPR001194">
    <property type="entry name" value="cDENN_dom"/>
</dbReference>
<feature type="domain" description="UDENN" evidence="4">
    <location>
        <begin position="15"/>
        <end position="372"/>
    </location>
</feature>